<keyword evidence="2" id="KW-1185">Reference proteome</keyword>
<dbReference type="Proteomes" id="UP000277204">
    <property type="component" value="Unassembled WGS sequence"/>
</dbReference>
<sequence length="66" mass="7342">METSTSDGKHGIQWTSRMHISCNHNFNSSAGNPSLQLSTKVVIMYSTPQSLKRGHYGCCHFPGWVC</sequence>
<name>A0A183NAC1_9TREM</name>
<dbReference type="AlphaFoldDB" id="A0A183NAC1"/>
<evidence type="ECO:0000313" key="1">
    <source>
        <dbReference type="EMBL" id="VDP54477.1"/>
    </source>
</evidence>
<gene>
    <name evidence="1" type="ORF">SMRZ_LOCUS25246</name>
</gene>
<organism evidence="1 2">
    <name type="scientific">Schistosoma margrebowiei</name>
    <dbReference type="NCBI Taxonomy" id="48269"/>
    <lineage>
        <taxon>Eukaryota</taxon>
        <taxon>Metazoa</taxon>
        <taxon>Spiralia</taxon>
        <taxon>Lophotrochozoa</taxon>
        <taxon>Platyhelminthes</taxon>
        <taxon>Trematoda</taxon>
        <taxon>Digenea</taxon>
        <taxon>Strigeidida</taxon>
        <taxon>Schistosomatoidea</taxon>
        <taxon>Schistosomatidae</taxon>
        <taxon>Schistosoma</taxon>
    </lineage>
</organism>
<proteinExistence type="predicted"/>
<accession>A0A183NAC1</accession>
<reference evidence="1 2" key="1">
    <citation type="submission" date="2018-11" db="EMBL/GenBank/DDBJ databases">
        <authorList>
            <consortium name="Pathogen Informatics"/>
        </authorList>
    </citation>
    <scope>NUCLEOTIDE SEQUENCE [LARGE SCALE GENOMIC DNA]</scope>
    <source>
        <strain evidence="1 2">Zambia</strain>
    </source>
</reference>
<protein>
    <submittedName>
        <fullName evidence="1">Uncharacterized protein</fullName>
    </submittedName>
</protein>
<dbReference type="EMBL" id="UZAI01021106">
    <property type="protein sequence ID" value="VDP54477.1"/>
    <property type="molecule type" value="Genomic_DNA"/>
</dbReference>
<evidence type="ECO:0000313" key="2">
    <source>
        <dbReference type="Proteomes" id="UP000277204"/>
    </source>
</evidence>